<evidence type="ECO:0000313" key="1">
    <source>
        <dbReference type="EMBL" id="MBX42336.1"/>
    </source>
</evidence>
<accession>A0A2P2NIL9</accession>
<organism evidence="1">
    <name type="scientific">Rhizophora mucronata</name>
    <name type="common">Asiatic mangrove</name>
    <dbReference type="NCBI Taxonomy" id="61149"/>
    <lineage>
        <taxon>Eukaryota</taxon>
        <taxon>Viridiplantae</taxon>
        <taxon>Streptophyta</taxon>
        <taxon>Embryophyta</taxon>
        <taxon>Tracheophyta</taxon>
        <taxon>Spermatophyta</taxon>
        <taxon>Magnoliopsida</taxon>
        <taxon>eudicotyledons</taxon>
        <taxon>Gunneridae</taxon>
        <taxon>Pentapetalae</taxon>
        <taxon>rosids</taxon>
        <taxon>fabids</taxon>
        <taxon>Malpighiales</taxon>
        <taxon>Rhizophoraceae</taxon>
        <taxon>Rhizophora</taxon>
    </lineage>
</organism>
<dbReference type="AlphaFoldDB" id="A0A2P2NIL9"/>
<dbReference type="EMBL" id="GGEC01061852">
    <property type="protein sequence ID" value="MBX42336.1"/>
    <property type="molecule type" value="Transcribed_RNA"/>
</dbReference>
<sequence>MLGMEIAGVGEGTNLLGRWFESTEIIEN</sequence>
<name>A0A2P2NIL9_RHIMU</name>
<proteinExistence type="predicted"/>
<protein>
    <submittedName>
        <fullName evidence="1">Uncharacterized protein</fullName>
    </submittedName>
</protein>
<reference evidence="1" key="1">
    <citation type="submission" date="2018-02" db="EMBL/GenBank/DDBJ databases">
        <title>Rhizophora mucronata_Transcriptome.</title>
        <authorList>
            <person name="Meera S.P."/>
            <person name="Sreeshan A."/>
            <person name="Augustine A."/>
        </authorList>
    </citation>
    <scope>NUCLEOTIDE SEQUENCE</scope>
    <source>
        <tissue evidence="1">Leaf</tissue>
    </source>
</reference>